<feature type="region of interest" description="Disordered" evidence="1">
    <location>
        <begin position="1"/>
        <end position="53"/>
    </location>
</feature>
<dbReference type="Proteomes" id="UP000823941">
    <property type="component" value="Chromosome 8"/>
</dbReference>
<evidence type="ECO:0000313" key="5">
    <source>
        <dbReference type="EMBL" id="KAG7308581.1"/>
    </source>
</evidence>
<gene>
    <name evidence="5" type="ORF">JYU34_005798</name>
    <name evidence="4" type="ORF">JYU34_010674</name>
    <name evidence="3" type="ORF">JYU34_015753</name>
    <name evidence="2" type="ORF">JYU34_022577</name>
</gene>
<feature type="compositionally biased region" description="Polar residues" evidence="1">
    <location>
        <begin position="23"/>
        <end position="38"/>
    </location>
</feature>
<evidence type="ECO:0000313" key="4">
    <source>
        <dbReference type="EMBL" id="KAG7303779.1"/>
    </source>
</evidence>
<name>A0ABQ7QEY9_PLUXY</name>
<dbReference type="EMBL" id="JAHIBW010000008">
    <property type="protein sequence ID" value="KAG7308581.1"/>
    <property type="molecule type" value="Genomic_DNA"/>
</dbReference>
<reference evidence="4 6" key="1">
    <citation type="submission" date="2021-06" db="EMBL/GenBank/DDBJ databases">
        <title>A haploid diamondback moth (Plutella xylostella L.) genome assembly resolves 31 chromosomes and identifies a diamide resistance mutation.</title>
        <authorList>
            <person name="Ward C.M."/>
            <person name="Perry K.D."/>
            <person name="Baker G."/>
            <person name="Powis K."/>
            <person name="Heckel D.G."/>
            <person name="Baxter S.W."/>
        </authorList>
    </citation>
    <scope>NUCLEOTIDE SEQUENCE [LARGE SCALE GENOMIC DNA]</scope>
    <source>
        <strain evidence="4 6">LV</strain>
        <tissue evidence="4">Single pupa</tissue>
    </source>
</reference>
<dbReference type="EMBL" id="JAHIBW010000015">
    <property type="protein sequence ID" value="KAG7303779.1"/>
    <property type="molecule type" value="Genomic_DNA"/>
</dbReference>
<comment type="caution">
    <text evidence="4">The sequence shown here is derived from an EMBL/GenBank/DDBJ whole genome shotgun (WGS) entry which is preliminary data.</text>
</comment>
<proteinExistence type="predicted"/>
<dbReference type="EMBL" id="JAHIBW010000035">
    <property type="protein sequence ID" value="KAG7295017.1"/>
    <property type="molecule type" value="Genomic_DNA"/>
</dbReference>
<evidence type="ECO:0000256" key="1">
    <source>
        <dbReference type="SAM" id="MobiDB-lite"/>
    </source>
</evidence>
<dbReference type="EMBL" id="JAHIBW010000021">
    <property type="protein sequence ID" value="KAG7300202.1"/>
    <property type="molecule type" value="Genomic_DNA"/>
</dbReference>
<protein>
    <submittedName>
        <fullName evidence="4">Uncharacterized protein</fullName>
    </submittedName>
</protein>
<evidence type="ECO:0000313" key="2">
    <source>
        <dbReference type="EMBL" id="KAG7295017.1"/>
    </source>
</evidence>
<sequence>HYKGRGGSLGSHDQTDDQPVQGHFNQQSHCSFGASTRSKAAGSAASEGINHRS</sequence>
<evidence type="ECO:0000313" key="3">
    <source>
        <dbReference type="EMBL" id="KAG7300202.1"/>
    </source>
</evidence>
<accession>A0ABQ7QEY9</accession>
<dbReference type="Proteomes" id="UP000823941">
    <property type="component" value="Chromosome 15"/>
</dbReference>
<feature type="non-terminal residue" evidence="4">
    <location>
        <position position="1"/>
    </location>
</feature>
<dbReference type="Proteomes" id="UP000823941">
    <property type="component" value="Chromosome 21"/>
</dbReference>
<evidence type="ECO:0000313" key="6">
    <source>
        <dbReference type="Proteomes" id="UP000823941"/>
    </source>
</evidence>
<organism evidence="4 6">
    <name type="scientific">Plutella xylostella</name>
    <name type="common">Diamondback moth</name>
    <name type="synonym">Plutella maculipennis</name>
    <dbReference type="NCBI Taxonomy" id="51655"/>
    <lineage>
        <taxon>Eukaryota</taxon>
        <taxon>Metazoa</taxon>
        <taxon>Ecdysozoa</taxon>
        <taxon>Arthropoda</taxon>
        <taxon>Hexapoda</taxon>
        <taxon>Insecta</taxon>
        <taxon>Pterygota</taxon>
        <taxon>Neoptera</taxon>
        <taxon>Endopterygota</taxon>
        <taxon>Lepidoptera</taxon>
        <taxon>Glossata</taxon>
        <taxon>Ditrysia</taxon>
        <taxon>Yponomeutoidea</taxon>
        <taxon>Plutellidae</taxon>
        <taxon>Plutella</taxon>
    </lineage>
</organism>
<keyword evidence="6" id="KW-1185">Reference proteome</keyword>